<keyword evidence="1" id="KW-0812">Transmembrane</keyword>
<dbReference type="AlphaFoldDB" id="A0A382RXZ9"/>
<dbReference type="EMBL" id="UINC01125025">
    <property type="protein sequence ID" value="SVD02574.1"/>
    <property type="molecule type" value="Genomic_DNA"/>
</dbReference>
<accession>A0A382RXZ9</accession>
<protein>
    <submittedName>
        <fullName evidence="2">Uncharacterized protein</fullName>
    </submittedName>
</protein>
<evidence type="ECO:0000256" key="1">
    <source>
        <dbReference type="SAM" id="Phobius"/>
    </source>
</evidence>
<gene>
    <name evidence="2" type="ORF">METZ01_LOCUS355428</name>
</gene>
<feature type="transmembrane region" description="Helical" evidence="1">
    <location>
        <begin position="6"/>
        <end position="25"/>
    </location>
</feature>
<reference evidence="2" key="1">
    <citation type="submission" date="2018-05" db="EMBL/GenBank/DDBJ databases">
        <authorList>
            <person name="Lanie J.A."/>
            <person name="Ng W.-L."/>
            <person name="Kazmierczak K.M."/>
            <person name="Andrzejewski T.M."/>
            <person name="Davidsen T.M."/>
            <person name="Wayne K.J."/>
            <person name="Tettelin H."/>
            <person name="Glass J.I."/>
            <person name="Rusch D."/>
            <person name="Podicherti R."/>
            <person name="Tsui H.-C.T."/>
            <person name="Winkler M.E."/>
        </authorList>
    </citation>
    <scope>NUCLEOTIDE SEQUENCE</scope>
</reference>
<organism evidence="2">
    <name type="scientific">marine metagenome</name>
    <dbReference type="NCBI Taxonomy" id="408172"/>
    <lineage>
        <taxon>unclassified sequences</taxon>
        <taxon>metagenomes</taxon>
        <taxon>ecological metagenomes</taxon>
    </lineage>
</organism>
<sequence length="229" mass="24297">MKKTTILITMLMSIGTLTNFIFAGFGNGSDGELYVGGGQELSIGLATAVISNNYSGTSSIEVSDASFLNTDDEVLIITMIDPNENLDENVAGTFETKIIESISGNTLTFTESLENNYVTDGGQVHQVVDVPNYTNVTIDGTLSAYAWDGTSGGILFFRATGTVDVNGSIEASGKGYRGGLAAFRDNSAGLNGGGITGHWNYESYHYCTGGYCYNNGDLIEEGGYYFAVF</sequence>
<feature type="non-terminal residue" evidence="2">
    <location>
        <position position="229"/>
    </location>
</feature>
<proteinExistence type="predicted"/>
<keyword evidence="1" id="KW-1133">Transmembrane helix</keyword>
<name>A0A382RXZ9_9ZZZZ</name>
<evidence type="ECO:0000313" key="2">
    <source>
        <dbReference type="EMBL" id="SVD02574.1"/>
    </source>
</evidence>
<keyword evidence="1" id="KW-0472">Membrane</keyword>